<accession>A0A2G9HSR3</accession>
<keyword evidence="4" id="KW-1185">Reference proteome</keyword>
<protein>
    <recommendedName>
        <fullName evidence="2">Putative plant transposon protein domain-containing protein</fullName>
    </recommendedName>
</protein>
<dbReference type="Pfam" id="PF20167">
    <property type="entry name" value="Transposase_32"/>
    <property type="match status" value="1"/>
</dbReference>
<evidence type="ECO:0000259" key="2">
    <source>
        <dbReference type="Pfam" id="PF20167"/>
    </source>
</evidence>
<evidence type="ECO:0000313" key="3">
    <source>
        <dbReference type="EMBL" id="PIN20551.1"/>
    </source>
</evidence>
<dbReference type="OrthoDB" id="1714944at2759"/>
<organism evidence="3 4">
    <name type="scientific">Handroanthus impetiginosus</name>
    <dbReference type="NCBI Taxonomy" id="429701"/>
    <lineage>
        <taxon>Eukaryota</taxon>
        <taxon>Viridiplantae</taxon>
        <taxon>Streptophyta</taxon>
        <taxon>Embryophyta</taxon>
        <taxon>Tracheophyta</taxon>
        <taxon>Spermatophyta</taxon>
        <taxon>Magnoliopsida</taxon>
        <taxon>eudicotyledons</taxon>
        <taxon>Gunneridae</taxon>
        <taxon>Pentapetalae</taxon>
        <taxon>asterids</taxon>
        <taxon>lamiids</taxon>
        <taxon>Lamiales</taxon>
        <taxon>Bignoniaceae</taxon>
        <taxon>Crescentiina</taxon>
        <taxon>Tabebuia alliance</taxon>
        <taxon>Handroanthus</taxon>
    </lineage>
</organism>
<dbReference type="InterPro" id="IPR046796">
    <property type="entry name" value="Transposase_32_dom"/>
</dbReference>
<evidence type="ECO:0000256" key="1">
    <source>
        <dbReference type="SAM" id="MobiDB-lite"/>
    </source>
</evidence>
<proteinExistence type="predicted"/>
<reference evidence="4" key="1">
    <citation type="journal article" date="2018" name="Gigascience">
        <title>Genome assembly of the Pink Ipe (Handroanthus impetiginosus, Bignoniaceae), a highly valued, ecologically keystone Neotropical timber forest tree.</title>
        <authorList>
            <person name="Silva-Junior O.B."/>
            <person name="Grattapaglia D."/>
            <person name="Novaes E."/>
            <person name="Collevatti R.G."/>
        </authorList>
    </citation>
    <scope>NUCLEOTIDE SEQUENCE [LARGE SCALE GENOMIC DNA]</scope>
    <source>
        <strain evidence="4">cv. UFG-1</strain>
    </source>
</reference>
<dbReference type="AlphaFoldDB" id="A0A2G9HSR3"/>
<sequence length="212" mass="24163">MIRVKSINFFARAINSLFGTPSINTLGELQKFLEEHPPLDTICELICRDDPQWMLSCLNKPIHFSRTKLTITADNWLRFISARLLATTHTFEVTRAHVVMIFAILTDFPFNIGRFLHKSIWKSAMEGLTVGLYHSSLIIALCARVDLERQPGDELLQPDSMLVQPRQRQPPASGLEEWLDRLVDEMNIPMSSHPHYPPDEPVELSPTDMGGE</sequence>
<dbReference type="EMBL" id="NKXS01001101">
    <property type="protein sequence ID" value="PIN20551.1"/>
    <property type="molecule type" value="Genomic_DNA"/>
</dbReference>
<comment type="caution">
    <text evidence="3">The sequence shown here is derived from an EMBL/GenBank/DDBJ whole genome shotgun (WGS) entry which is preliminary data.</text>
</comment>
<dbReference type="Proteomes" id="UP000231279">
    <property type="component" value="Unassembled WGS sequence"/>
</dbReference>
<evidence type="ECO:0000313" key="4">
    <source>
        <dbReference type="Proteomes" id="UP000231279"/>
    </source>
</evidence>
<name>A0A2G9HSR3_9LAMI</name>
<feature type="domain" description="Putative plant transposon protein" evidence="2">
    <location>
        <begin position="2"/>
        <end position="144"/>
    </location>
</feature>
<feature type="region of interest" description="Disordered" evidence="1">
    <location>
        <begin position="189"/>
        <end position="212"/>
    </location>
</feature>
<gene>
    <name evidence="3" type="ORF">CDL12_06759</name>
</gene>